<dbReference type="PANTHER" id="PTHR41299:SF1">
    <property type="entry name" value="THIAMINE PYROPHOSPHOKINASE"/>
    <property type="match status" value="1"/>
</dbReference>
<dbReference type="InterPro" id="IPR036759">
    <property type="entry name" value="TPK_catalytic_sf"/>
</dbReference>
<dbReference type="InterPro" id="IPR053149">
    <property type="entry name" value="TPK"/>
</dbReference>
<evidence type="ECO:0000313" key="7">
    <source>
        <dbReference type="EMBL" id="AST58928.1"/>
    </source>
</evidence>
<dbReference type="GO" id="GO:0016301">
    <property type="term" value="F:kinase activity"/>
    <property type="evidence" value="ECO:0007669"/>
    <property type="project" value="UniProtKB-KW"/>
</dbReference>
<dbReference type="GO" id="GO:0005524">
    <property type="term" value="F:ATP binding"/>
    <property type="evidence" value="ECO:0007669"/>
    <property type="project" value="UniProtKB-KW"/>
</dbReference>
<feature type="domain" description="Thiamin pyrophosphokinase thiamin-binding" evidence="6">
    <location>
        <begin position="146"/>
        <end position="205"/>
    </location>
</feature>
<evidence type="ECO:0000256" key="3">
    <source>
        <dbReference type="ARBA" id="ARBA00022777"/>
    </source>
</evidence>
<dbReference type="GO" id="GO:0030975">
    <property type="term" value="F:thiamine binding"/>
    <property type="evidence" value="ECO:0007669"/>
    <property type="project" value="InterPro"/>
</dbReference>
<dbReference type="EC" id="2.7.6.2" evidence="5"/>
<dbReference type="SMART" id="SM00983">
    <property type="entry name" value="TPK_B1_binding"/>
    <property type="match status" value="1"/>
</dbReference>
<evidence type="ECO:0000256" key="4">
    <source>
        <dbReference type="ARBA" id="ARBA00022840"/>
    </source>
</evidence>
<dbReference type="CDD" id="cd07995">
    <property type="entry name" value="TPK"/>
    <property type="match status" value="1"/>
</dbReference>
<reference evidence="7 8" key="1">
    <citation type="submission" date="2016-08" db="EMBL/GenBank/DDBJ databases">
        <title>A novel genetic cassette of butanologenic Thermoanaerobacterium thermosaccharolyticum that directly convert cellulose to butanol.</title>
        <authorList>
            <person name="Li T."/>
            <person name="He J."/>
        </authorList>
    </citation>
    <scope>NUCLEOTIDE SEQUENCE [LARGE SCALE GENOMIC DNA]</scope>
    <source>
        <strain evidence="7 8">TG57</strain>
    </source>
</reference>
<dbReference type="SUPFAM" id="SSF63999">
    <property type="entry name" value="Thiamin pyrophosphokinase, catalytic domain"/>
    <property type="match status" value="1"/>
</dbReference>
<organism evidence="7 8">
    <name type="scientific">Thermoanaerobacterium thermosaccharolyticum</name>
    <name type="common">Clostridium thermosaccharolyticum</name>
    <dbReference type="NCBI Taxonomy" id="1517"/>
    <lineage>
        <taxon>Bacteria</taxon>
        <taxon>Bacillati</taxon>
        <taxon>Bacillota</taxon>
        <taxon>Clostridia</taxon>
        <taxon>Thermoanaerobacterales</taxon>
        <taxon>Thermoanaerobacteraceae</taxon>
        <taxon>Thermoanaerobacterium</taxon>
    </lineage>
</organism>
<dbReference type="InterPro" id="IPR007371">
    <property type="entry name" value="TPK_catalytic"/>
</dbReference>
<dbReference type="Pfam" id="PF04263">
    <property type="entry name" value="TPK_catalytic"/>
    <property type="match status" value="1"/>
</dbReference>
<keyword evidence="2" id="KW-0547">Nucleotide-binding</keyword>
<dbReference type="NCBIfam" id="TIGR01378">
    <property type="entry name" value="thi_PPkinase"/>
    <property type="match status" value="1"/>
</dbReference>
<dbReference type="Pfam" id="PF04265">
    <property type="entry name" value="TPK_B1_binding"/>
    <property type="match status" value="1"/>
</dbReference>
<proteinExistence type="predicted"/>
<gene>
    <name evidence="7" type="ORF">Thert_03169</name>
</gene>
<evidence type="ECO:0000256" key="5">
    <source>
        <dbReference type="NCBIfam" id="TIGR01378"/>
    </source>
</evidence>
<dbReference type="EMBL" id="CP016893">
    <property type="protein sequence ID" value="AST58928.1"/>
    <property type="molecule type" value="Genomic_DNA"/>
</dbReference>
<dbReference type="SUPFAM" id="SSF63862">
    <property type="entry name" value="Thiamin pyrophosphokinase, substrate-binding domain"/>
    <property type="match status" value="1"/>
</dbReference>
<dbReference type="InterPro" id="IPR006282">
    <property type="entry name" value="Thi_PPkinase"/>
</dbReference>
<evidence type="ECO:0000256" key="1">
    <source>
        <dbReference type="ARBA" id="ARBA00022679"/>
    </source>
</evidence>
<dbReference type="InterPro" id="IPR007373">
    <property type="entry name" value="Thiamin_PyroPKinase_B1-bd"/>
</dbReference>
<dbReference type="Gene3D" id="3.40.50.10240">
    <property type="entry name" value="Thiamin pyrophosphokinase, catalytic domain"/>
    <property type="match status" value="1"/>
</dbReference>
<keyword evidence="1" id="KW-0808">Transferase</keyword>
<evidence type="ECO:0000256" key="2">
    <source>
        <dbReference type="ARBA" id="ARBA00022741"/>
    </source>
</evidence>
<accession>A0A223I2J2</accession>
<dbReference type="GO" id="GO:0004788">
    <property type="term" value="F:thiamine diphosphokinase activity"/>
    <property type="evidence" value="ECO:0007669"/>
    <property type="project" value="UniProtKB-UniRule"/>
</dbReference>
<dbReference type="Proteomes" id="UP000214975">
    <property type="component" value="Chromosome"/>
</dbReference>
<dbReference type="AlphaFoldDB" id="A0A223I2J2"/>
<dbReference type="InterPro" id="IPR036371">
    <property type="entry name" value="TPK_B1-bd_sf"/>
</dbReference>
<keyword evidence="4" id="KW-0067">ATP-binding</keyword>
<dbReference type="RefSeq" id="WP_094397970.1">
    <property type="nucleotide sequence ID" value="NZ_CP016893.1"/>
</dbReference>
<dbReference type="GO" id="GO:0009229">
    <property type="term" value="P:thiamine diphosphate biosynthetic process"/>
    <property type="evidence" value="ECO:0007669"/>
    <property type="project" value="InterPro"/>
</dbReference>
<evidence type="ECO:0000313" key="8">
    <source>
        <dbReference type="Proteomes" id="UP000214975"/>
    </source>
</evidence>
<dbReference type="GO" id="GO:0006772">
    <property type="term" value="P:thiamine metabolic process"/>
    <property type="evidence" value="ECO:0007669"/>
    <property type="project" value="UniProtKB-UniRule"/>
</dbReference>
<protein>
    <recommendedName>
        <fullName evidence="5">Thiamine diphosphokinase</fullName>
        <ecNumber evidence="5">2.7.6.2</ecNumber>
    </recommendedName>
</protein>
<dbReference type="PANTHER" id="PTHR41299">
    <property type="entry name" value="THIAMINE PYROPHOSPHOKINASE"/>
    <property type="match status" value="1"/>
</dbReference>
<sequence length="211" mass="23510">MKTCIISNGEFNDSDYIRKIINNCDYVICADGGANIAYKLEIVPNLIIGDLDSADKQIIDYYKKNGVQVDKYPTEKDETDTQLATLKAIELGTDEIIYIASIGSRFDHSIANLSLLLYLLKRNIKGIIASEKNEIHLIDRSLELEGKIGDIVSLIPYSTVVKGIYTDGLYYSLSGQDMSLDMPYGISNIFINNKIKIKIDSGLLLVIKSKD</sequence>
<keyword evidence="3 7" id="KW-0418">Kinase</keyword>
<evidence type="ECO:0000259" key="6">
    <source>
        <dbReference type="SMART" id="SM00983"/>
    </source>
</evidence>
<name>A0A223I2J2_THETR</name>